<dbReference type="AlphaFoldDB" id="A0A8K0SAQ4"/>
<dbReference type="SUPFAM" id="SSF81383">
    <property type="entry name" value="F-box domain"/>
    <property type="match status" value="1"/>
</dbReference>
<dbReference type="CDD" id="cd09917">
    <property type="entry name" value="F-box_SF"/>
    <property type="match status" value="1"/>
</dbReference>
<keyword evidence="2" id="KW-1185">Reference proteome</keyword>
<evidence type="ECO:0000313" key="2">
    <source>
        <dbReference type="Proteomes" id="UP000813427"/>
    </source>
</evidence>
<dbReference type="InterPro" id="IPR036047">
    <property type="entry name" value="F-box-like_dom_sf"/>
</dbReference>
<reference evidence="1" key="1">
    <citation type="journal article" date="2021" name="Nat. Commun.">
        <title>Genetic determinants of endophytism in the Arabidopsis root mycobiome.</title>
        <authorList>
            <person name="Mesny F."/>
            <person name="Miyauchi S."/>
            <person name="Thiergart T."/>
            <person name="Pickel B."/>
            <person name="Atanasova L."/>
            <person name="Karlsson M."/>
            <person name="Huettel B."/>
            <person name="Barry K.W."/>
            <person name="Haridas S."/>
            <person name="Chen C."/>
            <person name="Bauer D."/>
            <person name="Andreopoulos W."/>
            <person name="Pangilinan J."/>
            <person name="LaButti K."/>
            <person name="Riley R."/>
            <person name="Lipzen A."/>
            <person name="Clum A."/>
            <person name="Drula E."/>
            <person name="Henrissat B."/>
            <person name="Kohler A."/>
            <person name="Grigoriev I.V."/>
            <person name="Martin F.M."/>
            <person name="Hacquard S."/>
        </authorList>
    </citation>
    <scope>NUCLEOTIDE SEQUENCE</scope>
    <source>
        <strain evidence="1">MPI-SDFR-AT-0068</strain>
    </source>
</reference>
<gene>
    <name evidence="1" type="ORF">BKA59DRAFT_120256</name>
</gene>
<evidence type="ECO:0008006" key="3">
    <source>
        <dbReference type="Google" id="ProtNLM"/>
    </source>
</evidence>
<organism evidence="1 2">
    <name type="scientific">Fusarium tricinctum</name>
    <dbReference type="NCBI Taxonomy" id="61284"/>
    <lineage>
        <taxon>Eukaryota</taxon>
        <taxon>Fungi</taxon>
        <taxon>Dikarya</taxon>
        <taxon>Ascomycota</taxon>
        <taxon>Pezizomycotina</taxon>
        <taxon>Sordariomycetes</taxon>
        <taxon>Hypocreomycetidae</taxon>
        <taxon>Hypocreales</taxon>
        <taxon>Nectriaceae</taxon>
        <taxon>Fusarium</taxon>
        <taxon>Fusarium tricinctum species complex</taxon>
    </lineage>
</organism>
<sequence length="381" mass="44327">MSLHIRKQDLEKRYRYLYFVIKNAFASRTTRKQHSNDCLLLHMLPTELLLQIAEFLPASSKVFFSHTCIALRKGLGLPTLKELPLADQINYAGVLAKDRPDVRVCSSCGRLHAVRKHDSPTGWPGLKITFTGHDEDCRSTYEHKFPGERHIQLALKYSRLGTENPKHKGILEGVLQPAVYTSRDIYARVHYLKRWKWCKIVNGRFLAMTKWTIGNYYYTGPGDEYDLEELLQDDKFRPYSPHSEFTFTGARACQKNCEDNFCACEANQITMASEAAHANMGTPAYAWDACSATDYAICLTRNSVETCMWEDLGGELPHLDEIQDMKMPGRHGYEPHGVRELFERDGKKWLAEEEFEVREQDRYHSRTSWTRNWNFWRLRKK</sequence>
<name>A0A8K0SAQ4_9HYPO</name>
<accession>A0A8K0SAQ4</accession>
<dbReference type="Proteomes" id="UP000813427">
    <property type="component" value="Unassembled WGS sequence"/>
</dbReference>
<protein>
    <recommendedName>
        <fullName evidence="3">F-box domain-containing protein</fullName>
    </recommendedName>
</protein>
<comment type="caution">
    <text evidence="1">The sequence shown here is derived from an EMBL/GenBank/DDBJ whole genome shotgun (WGS) entry which is preliminary data.</text>
</comment>
<dbReference type="EMBL" id="JAGPXF010000002">
    <property type="protein sequence ID" value="KAH7257745.1"/>
    <property type="molecule type" value="Genomic_DNA"/>
</dbReference>
<evidence type="ECO:0000313" key="1">
    <source>
        <dbReference type="EMBL" id="KAH7257745.1"/>
    </source>
</evidence>
<proteinExistence type="predicted"/>
<dbReference type="OrthoDB" id="3766406at2759"/>